<dbReference type="Pfam" id="PF19950">
    <property type="entry name" value="DUF6412"/>
    <property type="match status" value="1"/>
</dbReference>
<comment type="caution">
    <text evidence="1">The sequence shown here is derived from an EMBL/GenBank/DDBJ whole genome shotgun (WGS) entry which is preliminary data.</text>
</comment>
<proteinExistence type="predicted"/>
<protein>
    <submittedName>
        <fullName evidence="1">Uncharacterized protein</fullName>
    </submittedName>
</protein>
<dbReference type="EMBL" id="BAAABU010000021">
    <property type="protein sequence ID" value="GAA0253132.1"/>
    <property type="molecule type" value="Genomic_DNA"/>
</dbReference>
<dbReference type="InterPro" id="IPR045635">
    <property type="entry name" value="DUF6412"/>
</dbReference>
<gene>
    <name evidence="1" type="ORF">GCM10010492_62210</name>
</gene>
<evidence type="ECO:0000313" key="2">
    <source>
        <dbReference type="Proteomes" id="UP001500416"/>
    </source>
</evidence>
<name>A0ABP3E617_9PSEU</name>
<dbReference type="Proteomes" id="UP001500416">
    <property type="component" value="Unassembled WGS sequence"/>
</dbReference>
<organism evidence="1 2">
    <name type="scientific">Saccharothrix mutabilis subsp. mutabilis</name>
    <dbReference type="NCBI Taxonomy" id="66855"/>
    <lineage>
        <taxon>Bacteria</taxon>
        <taxon>Bacillati</taxon>
        <taxon>Actinomycetota</taxon>
        <taxon>Actinomycetes</taxon>
        <taxon>Pseudonocardiales</taxon>
        <taxon>Pseudonocardiaceae</taxon>
        <taxon>Saccharothrix</taxon>
    </lineage>
</organism>
<evidence type="ECO:0000313" key="1">
    <source>
        <dbReference type="EMBL" id="GAA0253132.1"/>
    </source>
</evidence>
<dbReference type="RefSeq" id="WP_343937620.1">
    <property type="nucleotide sequence ID" value="NZ_BAAABU010000021.1"/>
</dbReference>
<sequence length="85" mass="9002">MTRLHLLLAGLFALTLLHSPTELVAALAAVAVVVLLLTAAPDVQSTPAWVRSLSLRDKALRTAFVRLRDPDAAGRPRPRAPGLGS</sequence>
<accession>A0ABP3E617</accession>
<reference evidence="2" key="1">
    <citation type="journal article" date="2019" name="Int. J. Syst. Evol. Microbiol.">
        <title>The Global Catalogue of Microorganisms (GCM) 10K type strain sequencing project: providing services to taxonomists for standard genome sequencing and annotation.</title>
        <authorList>
            <consortium name="The Broad Institute Genomics Platform"/>
            <consortium name="The Broad Institute Genome Sequencing Center for Infectious Disease"/>
            <person name="Wu L."/>
            <person name="Ma J."/>
        </authorList>
    </citation>
    <scope>NUCLEOTIDE SEQUENCE [LARGE SCALE GENOMIC DNA]</scope>
    <source>
        <strain evidence="2">JCM 3380</strain>
    </source>
</reference>
<keyword evidence="2" id="KW-1185">Reference proteome</keyword>